<sequence>DLAGFYFAITEIPLPFPKSFYELFLFLHPFLRSKISFFFIFSLVDPKDVLVSKWHFANNLRPKKLPPLSLEETFDLFCKRVSHYGSFWDHFEDVKEPLGCVKKVAKFLGVPFTPKEENKEIVEQMVKLCSFESISNQDVNKLDKKNQQSSISNSNFFGKECTITLEDVQLQLGLPVDGSALTGFVQSADWGAVCYDLFGAIPDNIYGGRIEMGWLRDTFPESGKNSTEVERIRYALAYILEMIGGYLMLNLS</sequence>
<evidence type="ECO:0000313" key="6">
    <source>
        <dbReference type="Proteomes" id="UP000828251"/>
    </source>
</evidence>
<dbReference type="InterPro" id="IPR027417">
    <property type="entry name" value="P-loop_NTPase"/>
</dbReference>
<proteinExistence type="inferred from homology"/>
<evidence type="ECO:0000256" key="1">
    <source>
        <dbReference type="ARBA" id="ARBA00005771"/>
    </source>
</evidence>
<comment type="similarity">
    <text evidence="1 3">Belongs to the sulfotransferase 1 family.</text>
</comment>
<organism evidence="5 6">
    <name type="scientific">Gossypium stocksii</name>
    <dbReference type="NCBI Taxonomy" id="47602"/>
    <lineage>
        <taxon>Eukaryota</taxon>
        <taxon>Viridiplantae</taxon>
        <taxon>Streptophyta</taxon>
        <taxon>Embryophyta</taxon>
        <taxon>Tracheophyta</taxon>
        <taxon>Spermatophyta</taxon>
        <taxon>Magnoliopsida</taxon>
        <taxon>eudicotyledons</taxon>
        <taxon>Gunneridae</taxon>
        <taxon>Pentapetalae</taxon>
        <taxon>rosids</taxon>
        <taxon>malvids</taxon>
        <taxon>Malvales</taxon>
        <taxon>Malvaceae</taxon>
        <taxon>Malvoideae</taxon>
        <taxon>Gossypium</taxon>
    </lineage>
</organism>
<evidence type="ECO:0000259" key="4">
    <source>
        <dbReference type="Pfam" id="PF00685"/>
    </source>
</evidence>
<dbReference type="SUPFAM" id="SSF52540">
    <property type="entry name" value="P-loop containing nucleoside triphosphate hydrolases"/>
    <property type="match status" value="1"/>
</dbReference>
<dbReference type="GO" id="GO:0008146">
    <property type="term" value="F:sulfotransferase activity"/>
    <property type="evidence" value="ECO:0007669"/>
    <property type="project" value="InterPro"/>
</dbReference>
<dbReference type="PANTHER" id="PTHR11783">
    <property type="entry name" value="SULFOTRANSFERASE SULT"/>
    <property type="match status" value="1"/>
</dbReference>
<gene>
    <name evidence="5" type="ORF">J1N35_007102</name>
</gene>
<dbReference type="Pfam" id="PF00685">
    <property type="entry name" value="Sulfotransfer_1"/>
    <property type="match status" value="2"/>
</dbReference>
<evidence type="ECO:0000256" key="2">
    <source>
        <dbReference type="ARBA" id="ARBA00022679"/>
    </source>
</evidence>
<dbReference type="EMBL" id="JAIQCV010000003">
    <property type="protein sequence ID" value="KAH1113724.1"/>
    <property type="molecule type" value="Genomic_DNA"/>
</dbReference>
<feature type="domain" description="Sulfotransferase" evidence="4">
    <location>
        <begin position="95"/>
        <end position="159"/>
    </location>
</feature>
<dbReference type="Proteomes" id="UP000828251">
    <property type="component" value="Unassembled WGS sequence"/>
</dbReference>
<keyword evidence="2 3" id="KW-0808">Transferase</keyword>
<dbReference type="OrthoDB" id="205623at2759"/>
<dbReference type="InterPro" id="IPR000863">
    <property type="entry name" value="Sulfotransferase_dom"/>
</dbReference>
<protein>
    <recommendedName>
        <fullName evidence="3">Sulfotransferase</fullName>
        <ecNumber evidence="3">2.8.2.-</ecNumber>
    </recommendedName>
</protein>
<name>A0A9D3W5E2_9ROSI</name>
<keyword evidence="6" id="KW-1185">Reference proteome</keyword>
<comment type="caution">
    <text evidence="5">The sequence shown here is derived from an EMBL/GenBank/DDBJ whole genome shotgun (WGS) entry which is preliminary data.</text>
</comment>
<dbReference type="AlphaFoldDB" id="A0A9D3W5E2"/>
<dbReference type="Gene3D" id="3.40.50.300">
    <property type="entry name" value="P-loop containing nucleotide triphosphate hydrolases"/>
    <property type="match status" value="1"/>
</dbReference>
<feature type="non-terminal residue" evidence="5">
    <location>
        <position position="1"/>
    </location>
</feature>
<evidence type="ECO:0000313" key="5">
    <source>
        <dbReference type="EMBL" id="KAH1113724.1"/>
    </source>
</evidence>
<reference evidence="5 6" key="1">
    <citation type="journal article" date="2021" name="Plant Biotechnol. J.">
        <title>Multi-omics assisted identification of the key and species-specific regulatory components of drought-tolerant mechanisms in Gossypium stocksii.</title>
        <authorList>
            <person name="Yu D."/>
            <person name="Ke L."/>
            <person name="Zhang D."/>
            <person name="Wu Y."/>
            <person name="Sun Y."/>
            <person name="Mei J."/>
            <person name="Sun J."/>
            <person name="Sun Y."/>
        </authorList>
    </citation>
    <scope>NUCLEOTIDE SEQUENCE [LARGE SCALE GENOMIC DNA]</scope>
    <source>
        <strain evidence="6">cv. E1</strain>
        <tissue evidence="5">Leaf</tissue>
    </source>
</reference>
<evidence type="ECO:0000256" key="3">
    <source>
        <dbReference type="RuleBase" id="RU361155"/>
    </source>
</evidence>
<dbReference type="EC" id="2.8.2.-" evidence="3"/>
<feature type="domain" description="Sulfotransferase" evidence="4">
    <location>
        <begin position="44"/>
        <end position="94"/>
    </location>
</feature>
<accession>A0A9D3W5E2</accession>